<dbReference type="STRING" id="713588.SAMN05421789_104282"/>
<reference evidence="2" key="1">
    <citation type="submission" date="2017-01" db="EMBL/GenBank/DDBJ databases">
        <authorList>
            <person name="Varghese N."/>
            <person name="Submissions S."/>
        </authorList>
    </citation>
    <scope>NUCLEOTIDE SEQUENCE [LARGE SCALE GENOMIC DNA]</scope>
    <source>
        <strain evidence="2">DSM 23145</strain>
    </source>
</reference>
<accession>A0A1N7L7J2</accession>
<dbReference type="EMBL" id="FTOI01000004">
    <property type="protein sequence ID" value="SIS69787.1"/>
    <property type="molecule type" value="Genomic_DNA"/>
</dbReference>
<organism evidence="1 2">
    <name type="scientific">Kaistella chaponensis</name>
    <dbReference type="NCBI Taxonomy" id="713588"/>
    <lineage>
        <taxon>Bacteria</taxon>
        <taxon>Pseudomonadati</taxon>
        <taxon>Bacteroidota</taxon>
        <taxon>Flavobacteriia</taxon>
        <taxon>Flavobacteriales</taxon>
        <taxon>Weeksellaceae</taxon>
        <taxon>Chryseobacterium group</taxon>
        <taxon>Kaistella</taxon>
    </lineage>
</organism>
<keyword evidence="2" id="KW-1185">Reference proteome</keyword>
<protein>
    <recommendedName>
        <fullName evidence="3">Plasmid stabilization system protein ParE</fullName>
    </recommendedName>
</protein>
<gene>
    <name evidence="1" type="ORF">SAMN05421789_104282</name>
</gene>
<dbReference type="Proteomes" id="UP000185839">
    <property type="component" value="Unassembled WGS sequence"/>
</dbReference>
<name>A0A1N7L7J2_9FLAO</name>
<dbReference type="InterPro" id="IPR035093">
    <property type="entry name" value="RelE/ParE_toxin_dom_sf"/>
</dbReference>
<evidence type="ECO:0000313" key="2">
    <source>
        <dbReference type="Proteomes" id="UP000185839"/>
    </source>
</evidence>
<sequence length="100" mass="12116">MQVRLSKIAKSTLQHQINFLEMIWTQKEIIVFLKDVKRVISDLENEKHRQYPKSFLNTRSALIGKNHVRMYFRKENKDLITILLFFDMRQDPQKIIDLLK</sequence>
<dbReference type="Gene3D" id="3.30.2310.20">
    <property type="entry name" value="RelE-like"/>
    <property type="match status" value="1"/>
</dbReference>
<dbReference type="AlphaFoldDB" id="A0A1N7L7J2"/>
<proteinExistence type="predicted"/>
<evidence type="ECO:0008006" key="3">
    <source>
        <dbReference type="Google" id="ProtNLM"/>
    </source>
</evidence>
<evidence type="ECO:0000313" key="1">
    <source>
        <dbReference type="EMBL" id="SIS69787.1"/>
    </source>
</evidence>